<sequence>MKTWILAVVIMIGITVHAQTKKEHKEALTPEQRVELRVKKLTLALDLTNKQQKEMKVLLLSKETERQQVIEKLKSENKAKKELTADERFAIKNNALDKKIEMKEEMKKILTKEQIEKLDKISERQYHITKKKIGELKKNNRS</sequence>
<name>A0A444HFW6_9FLAO</name>
<dbReference type="Proteomes" id="UP000287527">
    <property type="component" value="Unassembled WGS sequence"/>
</dbReference>
<accession>A0A444HFW6</accession>
<reference evidence="2 3" key="1">
    <citation type="submission" date="2019-01" db="EMBL/GenBank/DDBJ databases">
        <title>Flavobacterium sp. nov.,isolated from freshwater.</title>
        <authorList>
            <person name="Zhang R."/>
            <person name="Du Z.-J."/>
        </authorList>
    </citation>
    <scope>NUCLEOTIDE SEQUENCE [LARGE SCALE GENOMIC DNA]</scope>
    <source>
        <strain evidence="2 3">1E403</strain>
    </source>
</reference>
<feature type="coiled-coil region" evidence="1">
    <location>
        <begin position="66"/>
        <end position="113"/>
    </location>
</feature>
<comment type="caution">
    <text evidence="2">The sequence shown here is derived from an EMBL/GenBank/DDBJ whole genome shotgun (WGS) entry which is preliminary data.</text>
</comment>
<evidence type="ECO:0008006" key="4">
    <source>
        <dbReference type="Google" id="ProtNLM"/>
    </source>
</evidence>
<dbReference type="OrthoDB" id="956918at2"/>
<dbReference type="AlphaFoldDB" id="A0A444HFW6"/>
<organism evidence="2 3">
    <name type="scientific">Flavobacterium cerinum</name>
    <dbReference type="NCBI Taxonomy" id="2502784"/>
    <lineage>
        <taxon>Bacteria</taxon>
        <taxon>Pseudomonadati</taxon>
        <taxon>Bacteroidota</taxon>
        <taxon>Flavobacteriia</taxon>
        <taxon>Flavobacteriales</taxon>
        <taxon>Flavobacteriaceae</taxon>
        <taxon>Flavobacterium</taxon>
    </lineage>
</organism>
<dbReference type="EMBL" id="SBII01000001">
    <property type="protein sequence ID" value="RWX03846.1"/>
    <property type="molecule type" value="Genomic_DNA"/>
</dbReference>
<protein>
    <recommendedName>
        <fullName evidence="4">Periplasmic heavy metal sensor</fullName>
    </recommendedName>
</protein>
<evidence type="ECO:0000313" key="3">
    <source>
        <dbReference type="Proteomes" id="UP000287527"/>
    </source>
</evidence>
<evidence type="ECO:0000256" key="1">
    <source>
        <dbReference type="SAM" id="Coils"/>
    </source>
</evidence>
<proteinExistence type="predicted"/>
<keyword evidence="3" id="KW-1185">Reference proteome</keyword>
<gene>
    <name evidence="2" type="ORF">EPI11_02635</name>
</gene>
<keyword evidence="1" id="KW-0175">Coiled coil</keyword>
<evidence type="ECO:0000313" key="2">
    <source>
        <dbReference type="EMBL" id="RWX03846.1"/>
    </source>
</evidence>
<dbReference type="RefSeq" id="WP_128388399.1">
    <property type="nucleotide sequence ID" value="NZ_SBII01000001.1"/>
</dbReference>